<gene>
    <name evidence="1" type="ORF">LTR37_005263</name>
</gene>
<protein>
    <submittedName>
        <fullName evidence="1">Uncharacterized protein</fullName>
    </submittedName>
</protein>
<evidence type="ECO:0000313" key="2">
    <source>
        <dbReference type="Proteomes" id="UP001281147"/>
    </source>
</evidence>
<accession>A0ACC3NJZ7</accession>
<organism evidence="1 2">
    <name type="scientific">Vermiconidia calcicola</name>
    <dbReference type="NCBI Taxonomy" id="1690605"/>
    <lineage>
        <taxon>Eukaryota</taxon>
        <taxon>Fungi</taxon>
        <taxon>Dikarya</taxon>
        <taxon>Ascomycota</taxon>
        <taxon>Pezizomycotina</taxon>
        <taxon>Dothideomycetes</taxon>
        <taxon>Dothideomycetidae</taxon>
        <taxon>Mycosphaerellales</taxon>
        <taxon>Extremaceae</taxon>
        <taxon>Vermiconidia</taxon>
    </lineage>
</organism>
<keyword evidence="2" id="KW-1185">Reference proteome</keyword>
<name>A0ACC3NJZ7_9PEZI</name>
<evidence type="ECO:0000313" key="1">
    <source>
        <dbReference type="EMBL" id="KAK3718148.1"/>
    </source>
</evidence>
<proteinExistence type="predicted"/>
<reference evidence="1" key="1">
    <citation type="submission" date="2023-07" db="EMBL/GenBank/DDBJ databases">
        <title>Black Yeasts Isolated from many extreme environments.</title>
        <authorList>
            <person name="Coleine C."/>
            <person name="Stajich J.E."/>
            <person name="Selbmann L."/>
        </authorList>
    </citation>
    <scope>NUCLEOTIDE SEQUENCE</scope>
    <source>
        <strain evidence="1">CCFEE 5714</strain>
    </source>
</reference>
<dbReference type="Proteomes" id="UP001281147">
    <property type="component" value="Unassembled WGS sequence"/>
</dbReference>
<dbReference type="EMBL" id="JAUTXU010000033">
    <property type="protein sequence ID" value="KAK3718148.1"/>
    <property type="molecule type" value="Genomic_DNA"/>
</dbReference>
<comment type="caution">
    <text evidence="1">The sequence shown here is derived from an EMBL/GenBank/DDBJ whole genome shotgun (WGS) entry which is preliminary data.</text>
</comment>
<sequence length="308" mass="33636">MICDWDVQTFEYWVELLEREGRDAGLPKCGIKMQDSYHFWDTELQEDLWWAPHVKDFTQLSPLRDPVATINDSSSDKDAPRIKWAAACRAPSINVPQYLLYLQSQARSFGVKVIKARLPTNAGFENALLSAESTAGRKADVFLNATGLGAAKLCGDEAMYPIRGQTVLVKGEAKATRTRNGDGYVAYCIPRPGSGMTILGGTKEVGNWSEATDPETTRLMLERNRVLAPELLTGEEGGFEVVSVQCGLRPGRRGGPRMERESVGGRRVVHAYGHASGGYQNSVGSARLVLRLVEESFGGGGVQATARL</sequence>